<dbReference type="InterPro" id="IPR013320">
    <property type="entry name" value="ConA-like_dom_sf"/>
</dbReference>
<dbReference type="Proteomes" id="UP000663865">
    <property type="component" value="Unassembled WGS sequence"/>
</dbReference>
<gene>
    <name evidence="1" type="ORF">KIK155_LOCUS15564</name>
    <name evidence="2" type="ORF">TOA249_LOCUS10958</name>
</gene>
<organism evidence="1 3">
    <name type="scientific">Rotaria socialis</name>
    <dbReference type="NCBI Taxonomy" id="392032"/>
    <lineage>
        <taxon>Eukaryota</taxon>
        <taxon>Metazoa</taxon>
        <taxon>Spiralia</taxon>
        <taxon>Gnathifera</taxon>
        <taxon>Rotifera</taxon>
        <taxon>Eurotatoria</taxon>
        <taxon>Bdelloidea</taxon>
        <taxon>Philodinida</taxon>
        <taxon>Philodinidae</taxon>
        <taxon>Rotaria</taxon>
    </lineage>
</organism>
<comment type="caution">
    <text evidence="1">The sequence shown here is derived from an EMBL/GenBank/DDBJ whole genome shotgun (WGS) entry which is preliminary data.</text>
</comment>
<evidence type="ECO:0000313" key="1">
    <source>
        <dbReference type="EMBL" id="CAF3497535.1"/>
    </source>
</evidence>
<dbReference type="Gene3D" id="2.60.120.920">
    <property type="match status" value="1"/>
</dbReference>
<sequence>MSSLIREKQSRSPLYEVSQHTFVDNAEQHSSIPHSMKHREKLTQQMEKVYLYHNQIRQSVICDRKDFTNNFLMKRVDDWERQSILKIQQTASNVRQELTQAFAKHTTEMSEIFAEFSQQLNKARVQNNYIENDIKYWLEKLEQFKTDFQTPKTINIISDERAPALIPKIKLSLASVDSFHHANGDIQAGYRGFTITHGLSNGDATIHGKTEYYSGIHKFRFQIEKLGTPKWVFFGIISKNASSQGNIYRTPTAYGWAGHHQVWLNGAHHHQYLGYSCEFDVNHIVELFMDCDKKIIRLTNETTSLTHEIDVPPIKCPLPWTLYLGLYGSGDQVRLLFA</sequence>
<evidence type="ECO:0000313" key="2">
    <source>
        <dbReference type="EMBL" id="CAF4606259.1"/>
    </source>
</evidence>
<dbReference type="InterPro" id="IPR043136">
    <property type="entry name" value="B30.2/SPRY_sf"/>
</dbReference>
<proteinExistence type="predicted"/>
<dbReference type="SUPFAM" id="SSF49899">
    <property type="entry name" value="Concanavalin A-like lectins/glucanases"/>
    <property type="match status" value="1"/>
</dbReference>
<protein>
    <recommendedName>
        <fullName evidence="4">B30.2/SPRY domain-containing protein</fullName>
    </recommendedName>
</protein>
<dbReference type="EMBL" id="CAJNYV010002733">
    <property type="protein sequence ID" value="CAF3497535.1"/>
    <property type="molecule type" value="Genomic_DNA"/>
</dbReference>
<name>A0A818GZ41_9BILA</name>
<dbReference type="EMBL" id="CAJOBS010000581">
    <property type="protein sequence ID" value="CAF4606259.1"/>
    <property type="molecule type" value="Genomic_DNA"/>
</dbReference>
<evidence type="ECO:0008006" key="4">
    <source>
        <dbReference type="Google" id="ProtNLM"/>
    </source>
</evidence>
<accession>A0A818GZ41</accession>
<dbReference type="AlphaFoldDB" id="A0A818GZ41"/>
<reference evidence="1" key="1">
    <citation type="submission" date="2021-02" db="EMBL/GenBank/DDBJ databases">
        <authorList>
            <person name="Nowell W R."/>
        </authorList>
    </citation>
    <scope>NUCLEOTIDE SEQUENCE</scope>
</reference>
<evidence type="ECO:0000313" key="3">
    <source>
        <dbReference type="Proteomes" id="UP000663865"/>
    </source>
</evidence>
<dbReference type="Proteomes" id="UP000663838">
    <property type="component" value="Unassembled WGS sequence"/>
</dbReference>